<reference evidence="2" key="1">
    <citation type="submission" date="2021-01" db="EMBL/GenBank/DDBJ databases">
        <authorList>
            <person name="Corre E."/>
            <person name="Pelletier E."/>
            <person name="Niang G."/>
            <person name="Scheremetjew M."/>
            <person name="Finn R."/>
            <person name="Kale V."/>
            <person name="Holt S."/>
            <person name="Cochrane G."/>
            <person name="Meng A."/>
            <person name="Brown T."/>
            <person name="Cohen L."/>
        </authorList>
    </citation>
    <scope>NUCLEOTIDE SEQUENCE</scope>
    <source>
        <strain evidence="2">CCMP1381</strain>
    </source>
</reference>
<organism evidence="2">
    <name type="scientific">Octactis speculum</name>
    <dbReference type="NCBI Taxonomy" id="3111310"/>
    <lineage>
        <taxon>Eukaryota</taxon>
        <taxon>Sar</taxon>
        <taxon>Stramenopiles</taxon>
        <taxon>Ochrophyta</taxon>
        <taxon>Dictyochophyceae</taxon>
        <taxon>Dictyochales</taxon>
        <taxon>Dictyochaceae</taxon>
        <taxon>Octactis</taxon>
    </lineage>
</organism>
<name>A0A7S2E2Z8_9STRA</name>
<proteinExistence type="predicted"/>
<feature type="chain" id="PRO_5031225674" evidence="1">
    <location>
        <begin position="25"/>
        <end position="255"/>
    </location>
</feature>
<protein>
    <submittedName>
        <fullName evidence="2">Uncharacterized protein</fullName>
    </submittedName>
</protein>
<evidence type="ECO:0000313" key="2">
    <source>
        <dbReference type="EMBL" id="CAD9471450.1"/>
    </source>
</evidence>
<keyword evidence="1" id="KW-0732">Signal</keyword>
<evidence type="ECO:0000256" key="1">
    <source>
        <dbReference type="SAM" id="SignalP"/>
    </source>
</evidence>
<dbReference type="EMBL" id="HBGS01053119">
    <property type="protein sequence ID" value="CAD9471450.1"/>
    <property type="molecule type" value="Transcribed_RNA"/>
</dbReference>
<sequence>MATAARRWGIYLAILLLHTNLAELYLLPQHSPPSVRGGRISRYHQLEFSAVTRNDESSDTIRGGSIPMSMLSETEQFTRFKQQIHTTNRTEYENLIPIMVSILREQYGRRSSWLGDLSASETRQLYQRLLPRVKFIEREFQELPLKDRAYIASTVRVAAKLYARERCFVTGRVATGLYDGMRGLVLLGRWSWTGMTIDEIWLKYEDEVKSEAGVDSLCVNEDLQIELYERILERSFKTNSFIDCIVGVDPSGNTC</sequence>
<dbReference type="AlphaFoldDB" id="A0A7S2E2Z8"/>
<gene>
    <name evidence="2" type="ORF">DSPE1174_LOCUS27395</name>
</gene>
<accession>A0A7S2E2Z8</accession>
<feature type="signal peptide" evidence="1">
    <location>
        <begin position="1"/>
        <end position="24"/>
    </location>
</feature>